<reference evidence="1 2" key="1">
    <citation type="journal article" date="2016" name="Front. Microbiol.">
        <title>Genomic Resource of Rice Seed Associated Bacteria.</title>
        <authorList>
            <person name="Midha S."/>
            <person name="Bansal K."/>
            <person name="Sharma S."/>
            <person name="Kumar N."/>
            <person name="Patil P.P."/>
            <person name="Chaudhry V."/>
            <person name="Patil P.B."/>
        </authorList>
    </citation>
    <scope>NUCLEOTIDE SEQUENCE [LARGE SCALE GENOMIC DNA]</scope>
    <source>
        <strain evidence="1 2">NS258</strain>
    </source>
</reference>
<dbReference type="PATRIC" id="fig|33051.5.peg.3203"/>
<name>A0A147J7W4_9SPHN</name>
<dbReference type="InterPro" id="IPR025701">
    <property type="entry name" value="UBQ-conjugat_E2_E"/>
</dbReference>
<proteinExistence type="predicted"/>
<sequence>MSGPVTMQLEQLRERFGGVDVRQVTSDVMLVTVPNVRLPEGWSKPSTAIRFIIPSGYPYALLDCFWTDADLTLQGGGQPQNTGMNPIPGVTEPLLWFSWHLTAPWNPNRDTLTTWMNVVINRMKEVR</sequence>
<organism evidence="1 2">
    <name type="scientific">Sphingomonas sanguinis</name>
    <dbReference type="NCBI Taxonomy" id="33051"/>
    <lineage>
        <taxon>Bacteria</taxon>
        <taxon>Pseudomonadati</taxon>
        <taxon>Pseudomonadota</taxon>
        <taxon>Alphaproteobacteria</taxon>
        <taxon>Sphingomonadales</taxon>
        <taxon>Sphingomonadaceae</taxon>
        <taxon>Sphingomonas</taxon>
    </lineage>
</organism>
<dbReference type="Pfam" id="PF14462">
    <property type="entry name" value="Prok-E2_E"/>
    <property type="match status" value="1"/>
</dbReference>
<dbReference type="AlphaFoldDB" id="A0A147J7W4"/>
<evidence type="ECO:0000313" key="2">
    <source>
        <dbReference type="Proteomes" id="UP000074410"/>
    </source>
</evidence>
<gene>
    <name evidence="1" type="ORF">NS258_10410</name>
</gene>
<evidence type="ECO:0008006" key="3">
    <source>
        <dbReference type="Google" id="ProtNLM"/>
    </source>
</evidence>
<comment type="caution">
    <text evidence="1">The sequence shown here is derived from an EMBL/GenBank/DDBJ whole genome shotgun (WGS) entry which is preliminary data.</text>
</comment>
<protein>
    <recommendedName>
        <fullName evidence="3">E2 family protein E</fullName>
    </recommendedName>
</protein>
<evidence type="ECO:0000313" key="1">
    <source>
        <dbReference type="EMBL" id="KTW12350.1"/>
    </source>
</evidence>
<dbReference type="RefSeq" id="WP_058717020.1">
    <property type="nucleotide sequence ID" value="NZ_LDTC01000072.1"/>
</dbReference>
<accession>A0A147J7W4</accession>
<dbReference type="Proteomes" id="UP000074410">
    <property type="component" value="Unassembled WGS sequence"/>
</dbReference>
<dbReference type="EMBL" id="LDTC01000072">
    <property type="protein sequence ID" value="KTW12350.1"/>
    <property type="molecule type" value="Genomic_DNA"/>
</dbReference>